<dbReference type="Proteomes" id="UP000216339">
    <property type="component" value="Unassembled WGS sequence"/>
</dbReference>
<reference evidence="3 4" key="1">
    <citation type="submission" date="2016-11" db="EMBL/GenBank/DDBJ databases">
        <title>Study of marine rhodopsin-containing bacteria.</title>
        <authorList>
            <person name="Yoshizawa S."/>
            <person name="Kumagai Y."/>
            <person name="Kogure K."/>
        </authorList>
    </citation>
    <scope>NUCLEOTIDE SEQUENCE [LARGE SCALE GENOMIC DNA]</scope>
    <source>
        <strain evidence="3 4">SAORIC-28</strain>
    </source>
</reference>
<name>A0A271J3J4_9BACT</name>
<keyword evidence="2" id="KW-0472">Membrane</keyword>
<comment type="caution">
    <text evidence="3">The sequence shown here is derived from an EMBL/GenBank/DDBJ whole genome shotgun (WGS) entry which is preliminary data.</text>
</comment>
<accession>A0A271J3J4</accession>
<gene>
    <name evidence="3" type="ORF">BSZ37_17325</name>
</gene>
<protein>
    <submittedName>
        <fullName evidence="3">Uncharacterized protein</fullName>
    </submittedName>
</protein>
<evidence type="ECO:0000256" key="1">
    <source>
        <dbReference type="SAM" id="MobiDB-lite"/>
    </source>
</evidence>
<feature type="region of interest" description="Disordered" evidence="1">
    <location>
        <begin position="61"/>
        <end position="95"/>
    </location>
</feature>
<dbReference type="EMBL" id="MQWD01000001">
    <property type="protein sequence ID" value="PAP78072.1"/>
    <property type="molecule type" value="Genomic_DNA"/>
</dbReference>
<feature type="transmembrane region" description="Helical" evidence="2">
    <location>
        <begin position="6"/>
        <end position="23"/>
    </location>
</feature>
<organism evidence="3 4">
    <name type="scientific">Rubrivirga marina</name>
    <dbReference type="NCBI Taxonomy" id="1196024"/>
    <lineage>
        <taxon>Bacteria</taxon>
        <taxon>Pseudomonadati</taxon>
        <taxon>Rhodothermota</taxon>
        <taxon>Rhodothermia</taxon>
        <taxon>Rhodothermales</taxon>
        <taxon>Rubricoccaceae</taxon>
        <taxon>Rubrivirga</taxon>
    </lineage>
</organism>
<evidence type="ECO:0000313" key="3">
    <source>
        <dbReference type="EMBL" id="PAP78072.1"/>
    </source>
</evidence>
<evidence type="ECO:0000256" key="2">
    <source>
        <dbReference type="SAM" id="Phobius"/>
    </source>
</evidence>
<proteinExistence type="predicted"/>
<evidence type="ECO:0000313" key="4">
    <source>
        <dbReference type="Proteomes" id="UP000216339"/>
    </source>
</evidence>
<keyword evidence="2" id="KW-1133">Transmembrane helix</keyword>
<keyword evidence="4" id="KW-1185">Reference proteome</keyword>
<sequence length="95" mass="10205">MFVPLLVLNGLLAAALVVLLIRWSRVRGRAAGAAARLSEVEARVGQALDAVRRADALADSLEAPVPADGRPDAPTDRRPRRRVRRVAPPATPDRP</sequence>
<dbReference type="AlphaFoldDB" id="A0A271J3J4"/>
<dbReference type="RefSeq" id="WP_095511744.1">
    <property type="nucleotide sequence ID" value="NZ_MQWD01000001.1"/>
</dbReference>
<keyword evidence="2" id="KW-0812">Transmembrane</keyword>